<dbReference type="EMBL" id="FUZZ01000001">
    <property type="protein sequence ID" value="SKD02743.1"/>
    <property type="molecule type" value="Genomic_DNA"/>
</dbReference>
<dbReference type="STRING" id="393003.SAMN05660461_2627"/>
<dbReference type="Pfam" id="PF14107">
    <property type="entry name" value="DUF4280"/>
    <property type="match status" value="1"/>
</dbReference>
<keyword evidence="2" id="KW-1185">Reference proteome</keyword>
<protein>
    <submittedName>
        <fullName evidence="1">Predicted chitinase</fullName>
    </submittedName>
</protein>
<organism evidence="1 2">
    <name type="scientific">Chitinophaga ginsengisegetis</name>
    <dbReference type="NCBI Taxonomy" id="393003"/>
    <lineage>
        <taxon>Bacteria</taxon>
        <taxon>Pseudomonadati</taxon>
        <taxon>Bacteroidota</taxon>
        <taxon>Chitinophagia</taxon>
        <taxon>Chitinophagales</taxon>
        <taxon>Chitinophagaceae</taxon>
        <taxon>Chitinophaga</taxon>
    </lineage>
</organism>
<dbReference type="InterPro" id="IPR023346">
    <property type="entry name" value="Lysozyme-like_dom_sf"/>
</dbReference>
<dbReference type="RefSeq" id="WP_079469787.1">
    <property type="nucleotide sequence ID" value="NZ_FUZZ01000001.1"/>
</dbReference>
<evidence type="ECO:0000313" key="1">
    <source>
        <dbReference type="EMBL" id="SKD02743.1"/>
    </source>
</evidence>
<evidence type="ECO:0000313" key="2">
    <source>
        <dbReference type="Proteomes" id="UP000190166"/>
    </source>
</evidence>
<gene>
    <name evidence="1" type="ORF">SAMN05660461_2627</name>
</gene>
<sequence length="1286" mass="143329">MADQHFVVQGALCKCSFGSTPAKIQVPTGAEYMNDASGNSKPVAGSNETGNPFIPGTFGACALTRKPCIPNITQWRNVLPGITLSNGGKILTENSTAVCAVSGSSSVCIIHHGQTAFVTHHSTSESQSNAIQALNPLAATRPKRRKFPAVRAITLYIETRNPPADFNSEQEGNVPVRINESLLFEVESYYNCSSPDESAVQWKIFNHHDYSSSIASFESSGSRLPFSFSASGNYRVLAFGKEQTDSSAYIDIHVDNNTLKEEFIINGTSHKSGRLQSGIPVCAEAVYKITPPTEAERAQVSMRVTDNSKNTIAISDSDKIWFTPTNASATYIVSATMYSEIHSQVVSKEIQTQNNGAISVINRASVHVVRPRTNMHFQVSEMVRTIPPPVPVTAIRWLLNGSPIGTGPAITVNGDIHLIVPGKYTIEVSVSTAEKEGIGNQHAAWHFEVKNNEILKILVQNGSTNWIIGKYYTLSAQTLMEYDETLDGPVLWNPYGAHTNTVSDAFASQEGGFIISARLGNSQKTLPVNAVKAKIIRWCFTDEQLIYKSYAGWREVVRAVISSREAANENIPLHLLQINPANCIHHVKDLGIVTFNAEGQVQLDISTKILKPLLTNTGFEWDTFRLLFAIPISTNCIRFADMKTITCDGTQYWVPQMQSNKRIQEKGTYLELNIKRRVVAVHFYDQQHHPAYKVYKYGQQFSMHVQTTNLTGEELIFEIWENKYQAKDKYCLSGKLYINEYGTADAEIDSNRLSAGSILEDSFLRCFYVVIKSPSDKYFYPHEISDKNILTPDNISYYQHIKLSNWFDKLLNRHSRENAPVVLGEQPETNEPDIQCPACNEMVTTEQLAKIFTRAAMPVLQVAAATYNRFMEQTGMNTCWNKAHFFAQVAIESGGSLNIKEGESFNWYWEDLDKNFPPFRTAAGKIKAKAWGRAVRKPAHPGVTKENQQHIADYVYGPDSIKGKTLGNIQKGDGWKFRGRGLIQLTGRAAYAYANNFTQKEKADILLHPDLVATDIKIAVLSSMAFWKWKGLHLAANGNTEVTTKISRVVGLDAVSNGKSSHAEKKHFFDTNSSVLFGVNNCRHRKISSGALNRYIVKIDSFSYTMVEQNATSHQYKYDLYNAGTLVKTFLLHKNRNGLLPFPETGPNWGRYGTRDGGDDNYIAPGIAAALFGFFYSLPGNGYKDKLYFNDISAGDKRNIGHKGHINGNDIDIRYPGSSNRKGAVLWTEAKQAYGSEREFLKVLENILKIAGRWGFKKNYAYKTGIKNTTGMSTDIHKNHFHIGLR</sequence>
<name>A0A1T5NR72_9BACT</name>
<dbReference type="SUPFAM" id="SSF53955">
    <property type="entry name" value="Lysozyme-like"/>
    <property type="match status" value="1"/>
</dbReference>
<dbReference type="Gene3D" id="1.10.530.10">
    <property type="match status" value="1"/>
</dbReference>
<dbReference type="SUPFAM" id="SSF55166">
    <property type="entry name" value="Hedgehog/DD-peptidase"/>
    <property type="match status" value="1"/>
</dbReference>
<dbReference type="InterPro" id="IPR025460">
    <property type="entry name" value="DUF4280"/>
</dbReference>
<dbReference type="Proteomes" id="UP000190166">
    <property type="component" value="Unassembled WGS sequence"/>
</dbReference>
<reference evidence="1 2" key="1">
    <citation type="submission" date="2017-02" db="EMBL/GenBank/DDBJ databases">
        <authorList>
            <person name="Peterson S.W."/>
        </authorList>
    </citation>
    <scope>NUCLEOTIDE SEQUENCE [LARGE SCALE GENOMIC DNA]</scope>
    <source>
        <strain evidence="1 2">DSM 18108</strain>
    </source>
</reference>
<accession>A0A1T5NR72</accession>
<dbReference type="InterPro" id="IPR009045">
    <property type="entry name" value="Zn_M74/Hedgehog-like"/>
</dbReference>
<proteinExistence type="predicted"/>